<name>A0A9Q0GPX4_9MAGN</name>
<gene>
    <name evidence="2" type="ORF">NE237_028191</name>
</gene>
<proteinExistence type="predicted"/>
<evidence type="ECO:0000313" key="2">
    <source>
        <dbReference type="EMBL" id="KAJ4951359.1"/>
    </source>
</evidence>
<feature type="region of interest" description="Disordered" evidence="1">
    <location>
        <begin position="1"/>
        <end position="22"/>
    </location>
</feature>
<keyword evidence="3" id="KW-1185">Reference proteome</keyword>
<dbReference type="OrthoDB" id="754229at2759"/>
<dbReference type="PANTHER" id="PTHR35504">
    <property type="entry name" value="PROTEIN EMBRYONIC FLOWER 1"/>
    <property type="match status" value="1"/>
</dbReference>
<evidence type="ECO:0000256" key="1">
    <source>
        <dbReference type="SAM" id="MobiDB-lite"/>
    </source>
</evidence>
<dbReference type="AlphaFoldDB" id="A0A9Q0GPX4"/>
<accession>A0A9Q0GPX4</accession>
<sequence>MDAKLDRLVPHPTTPSLPPSDSVIANLPQPQSSAFNSSYSSSSPFESTLSSSTSLQASVIMFSTTLLRSGIDLIVPRGSFVARRPSPADTQPLLLSIPSQLWVGFALFVVLEIPTSTCKPVFPFLGYITVCNAIDYRRILMEQYHTLNCCGYVAEVRQKDRKLCWPFGNCNESEEQRLPPLQVPQFRWWGCPNCLKTNDKDVPTGTMVPCRSETATSSGSTSASSCGDAEKLLSGFPQSSEINIVDGMKFSSDVSSLVPCCEVISKEVEIRKDAKINCMASEHVCIKSLQEGVAGNDLNLDAKSNVAAQRGQNLDLNKKKNGVPQVEDEKSFIMPRQEGVPHKALIMKESLDRKRKGGPSDGLQSYKVPGTGRGIHCDVPGESGISSLVFQPKPQNSFMEIGSVLLGLEL</sequence>
<dbReference type="InterPro" id="IPR034583">
    <property type="entry name" value="EMF1"/>
</dbReference>
<dbReference type="Proteomes" id="UP001141806">
    <property type="component" value="Unassembled WGS sequence"/>
</dbReference>
<dbReference type="GO" id="GO:0045892">
    <property type="term" value="P:negative regulation of DNA-templated transcription"/>
    <property type="evidence" value="ECO:0007669"/>
    <property type="project" value="InterPro"/>
</dbReference>
<evidence type="ECO:0000313" key="3">
    <source>
        <dbReference type="Proteomes" id="UP001141806"/>
    </source>
</evidence>
<dbReference type="GO" id="GO:0048367">
    <property type="term" value="P:shoot system development"/>
    <property type="evidence" value="ECO:0007669"/>
    <property type="project" value="InterPro"/>
</dbReference>
<dbReference type="GO" id="GO:0009910">
    <property type="term" value="P:negative regulation of flower development"/>
    <property type="evidence" value="ECO:0007669"/>
    <property type="project" value="InterPro"/>
</dbReference>
<organism evidence="2 3">
    <name type="scientific">Protea cynaroides</name>
    <dbReference type="NCBI Taxonomy" id="273540"/>
    <lineage>
        <taxon>Eukaryota</taxon>
        <taxon>Viridiplantae</taxon>
        <taxon>Streptophyta</taxon>
        <taxon>Embryophyta</taxon>
        <taxon>Tracheophyta</taxon>
        <taxon>Spermatophyta</taxon>
        <taxon>Magnoliopsida</taxon>
        <taxon>Proteales</taxon>
        <taxon>Proteaceae</taxon>
        <taxon>Protea</taxon>
    </lineage>
</organism>
<dbReference type="PANTHER" id="PTHR35504:SF1">
    <property type="entry name" value="PROTEIN EMBRYONIC FLOWER 1"/>
    <property type="match status" value="1"/>
</dbReference>
<comment type="caution">
    <text evidence="2">The sequence shown here is derived from an EMBL/GenBank/DDBJ whole genome shotgun (WGS) entry which is preliminary data.</text>
</comment>
<feature type="region of interest" description="Disordered" evidence="1">
    <location>
        <begin position="351"/>
        <end position="371"/>
    </location>
</feature>
<dbReference type="EMBL" id="JAMYWD010000012">
    <property type="protein sequence ID" value="KAJ4951359.1"/>
    <property type="molecule type" value="Genomic_DNA"/>
</dbReference>
<reference evidence="2" key="1">
    <citation type="journal article" date="2023" name="Plant J.">
        <title>The genome of the king protea, Protea cynaroides.</title>
        <authorList>
            <person name="Chang J."/>
            <person name="Duong T.A."/>
            <person name="Schoeman C."/>
            <person name="Ma X."/>
            <person name="Roodt D."/>
            <person name="Barker N."/>
            <person name="Li Z."/>
            <person name="Van de Peer Y."/>
            <person name="Mizrachi E."/>
        </authorList>
    </citation>
    <scope>NUCLEOTIDE SEQUENCE</scope>
    <source>
        <tissue evidence="2">Young leaves</tissue>
    </source>
</reference>
<protein>
    <submittedName>
        <fullName evidence="2">Uncharacterized protein</fullName>
    </submittedName>
</protein>